<dbReference type="Proteomes" id="UP000284706">
    <property type="component" value="Unassembled WGS sequence"/>
</dbReference>
<organism evidence="2 3">
    <name type="scientific">Gymnopilus dilepis</name>
    <dbReference type="NCBI Taxonomy" id="231916"/>
    <lineage>
        <taxon>Eukaryota</taxon>
        <taxon>Fungi</taxon>
        <taxon>Dikarya</taxon>
        <taxon>Basidiomycota</taxon>
        <taxon>Agaricomycotina</taxon>
        <taxon>Agaricomycetes</taxon>
        <taxon>Agaricomycetidae</taxon>
        <taxon>Agaricales</taxon>
        <taxon>Agaricineae</taxon>
        <taxon>Hymenogastraceae</taxon>
        <taxon>Gymnopilus</taxon>
    </lineage>
</organism>
<feature type="compositionally biased region" description="Basic and acidic residues" evidence="1">
    <location>
        <begin position="284"/>
        <end position="337"/>
    </location>
</feature>
<proteinExistence type="predicted"/>
<dbReference type="AlphaFoldDB" id="A0A409YKF4"/>
<feature type="compositionally biased region" description="Low complexity" evidence="1">
    <location>
        <begin position="120"/>
        <end position="143"/>
    </location>
</feature>
<protein>
    <submittedName>
        <fullName evidence="2">Uncharacterized protein</fullName>
    </submittedName>
</protein>
<feature type="region of interest" description="Disordered" evidence="1">
    <location>
        <begin position="120"/>
        <end position="151"/>
    </location>
</feature>
<evidence type="ECO:0000313" key="2">
    <source>
        <dbReference type="EMBL" id="PPR03505.1"/>
    </source>
</evidence>
<dbReference type="OrthoDB" id="3064827at2759"/>
<reference evidence="2 3" key="1">
    <citation type="journal article" date="2018" name="Evol. Lett.">
        <title>Horizontal gene cluster transfer increased hallucinogenic mushroom diversity.</title>
        <authorList>
            <person name="Reynolds H.T."/>
            <person name="Vijayakumar V."/>
            <person name="Gluck-Thaler E."/>
            <person name="Korotkin H.B."/>
            <person name="Matheny P.B."/>
            <person name="Slot J.C."/>
        </authorList>
    </citation>
    <scope>NUCLEOTIDE SEQUENCE [LARGE SCALE GENOMIC DNA]</scope>
    <source>
        <strain evidence="2 3">SRW20</strain>
    </source>
</reference>
<evidence type="ECO:0000313" key="3">
    <source>
        <dbReference type="Proteomes" id="UP000284706"/>
    </source>
</evidence>
<keyword evidence="3" id="KW-1185">Reference proteome</keyword>
<accession>A0A409YKF4</accession>
<name>A0A409YKF4_9AGAR</name>
<dbReference type="InParanoid" id="A0A409YKF4"/>
<feature type="region of interest" description="Disordered" evidence="1">
    <location>
        <begin position="284"/>
        <end position="347"/>
    </location>
</feature>
<comment type="caution">
    <text evidence="2">The sequence shown here is derived from an EMBL/GenBank/DDBJ whole genome shotgun (WGS) entry which is preliminary data.</text>
</comment>
<sequence length="347" mass="40014">DILVRAFRDYAPLGRDDFRHFLWDEDSWQILGRYDEVMEREPQDDDVVAWEPPDEKGQYYKCRILSTNYDSGRPVYPSFIQQRPTSLANTSIVAGSGSGVGGSDGSSTLFGRSTSQVAGPSAAAVDSPSAAAGTASAANDSGSQASTSHLKPHQTELVKVLKIDDTTLIREWKSLRYAWAKYLECKKTVTKAKQLHQTGQWPSGLPKYNENLIVEIFIAKSSWGRYKSAFSVAEGNPNMVDWLNSQNTTEQEDRDLWKSYRKEYMLADLQDFLDTGSLKDIETAAEREKREKQEKEDRERREREEREEEERQRRERDEKREKDRRERAKYDAQIKEKNSHKKKAKRR</sequence>
<feature type="compositionally biased region" description="Basic residues" evidence="1">
    <location>
        <begin position="338"/>
        <end position="347"/>
    </location>
</feature>
<evidence type="ECO:0000256" key="1">
    <source>
        <dbReference type="SAM" id="MobiDB-lite"/>
    </source>
</evidence>
<gene>
    <name evidence="2" type="ORF">CVT26_007906</name>
</gene>
<dbReference type="EMBL" id="NHYE01000732">
    <property type="protein sequence ID" value="PPR03505.1"/>
    <property type="molecule type" value="Genomic_DNA"/>
</dbReference>
<feature type="non-terminal residue" evidence="2">
    <location>
        <position position="1"/>
    </location>
</feature>